<protein>
    <submittedName>
        <fullName evidence="5">AraC-like DNA-binding protein</fullName>
    </submittedName>
</protein>
<feature type="domain" description="HTH araC/xylS-type" evidence="4">
    <location>
        <begin position="160"/>
        <end position="262"/>
    </location>
</feature>
<name>A0A4R8CJ70_9ACTN</name>
<proteinExistence type="predicted"/>
<sequence length="280" mass="30813">MAGMEHHTRPVHPALRPYVGDLIGYASDGYPPELHRGLPSRFMTLVITLDEPLGVAWPGRPVDKYDALAGGLHSTAVHIGQTDSRAGVQVSLTPPAARELLGLPAGQLASIVVGLDEVFGRSARELTEQLREEPSWDRRFDLIEGLLLEQLGQRNAGTAQPEVGWAWQRLCTSHGAIGIQELATEVGWSRRHLTDRFTRELGLAPKVAARVLRFERVTGHLRRHPRTRLADLSAAAGYADQAHLTREFQAIAGCSPRQWMTEELPNLQDFIPASAQVSKV</sequence>
<dbReference type="Gene3D" id="1.10.10.60">
    <property type="entry name" value="Homeodomain-like"/>
    <property type="match status" value="1"/>
</dbReference>
<dbReference type="OrthoDB" id="2559672at2"/>
<dbReference type="GO" id="GO:0043565">
    <property type="term" value="F:sequence-specific DNA binding"/>
    <property type="evidence" value="ECO:0007669"/>
    <property type="project" value="InterPro"/>
</dbReference>
<dbReference type="PROSITE" id="PS01124">
    <property type="entry name" value="HTH_ARAC_FAMILY_2"/>
    <property type="match status" value="1"/>
</dbReference>
<dbReference type="Proteomes" id="UP000295146">
    <property type="component" value="Unassembled WGS sequence"/>
</dbReference>
<evidence type="ECO:0000313" key="5">
    <source>
        <dbReference type="EMBL" id="TDW75865.1"/>
    </source>
</evidence>
<dbReference type="EMBL" id="SODP01000001">
    <property type="protein sequence ID" value="TDW75865.1"/>
    <property type="molecule type" value="Genomic_DNA"/>
</dbReference>
<comment type="caution">
    <text evidence="5">The sequence shown here is derived from an EMBL/GenBank/DDBJ whole genome shotgun (WGS) entry which is preliminary data.</text>
</comment>
<keyword evidence="6" id="KW-1185">Reference proteome</keyword>
<dbReference type="PANTHER" id="PTHR46796">
    <property type="entry name" value="HTH-TYPE TRANSCRIPTIONAL ACTIVATOR RHAS-RELATED"/>
    <property type="match status" value="1"/>
</dbReference>
<keyword evidence="3" id="KW-0804">Transcription</keyword>
<reference evidence="5 6" key="1">
    <citation type="submission" date="2019-03" db="EMBL/GenBank/DDBJ databases">
        <title>Genomic Encyclopedia of Type Strains, Phase III (KMG-III): the genomes of soil and plant-associated and newly described type strains.</title>
        <authorList>
            <person name="Whitman W."/>
        </authorList>
    </citation>
    <scope>NUCLEOTIDE SEQUENCE [LARGE SCALE GENOMIC DNA]</scope>
    <source>
        <strain evidence="5 6">VKM Ac-2573</strain>
    </source>
</reference>
<accession>A0A4R8CJ70</accession>
<dbReference type="SMART" id="SM00342">
    <property type="entry name" value="HTH_ARAC"/>
    <property type="match status" value="1"/>
</dbReference>
<evidence type="ECO:0000256" key="2">
    <source>
        <dbReference type="ARBA" id="ARBA00023125"/>
    </source>
</evidence>
<dbReference type="AlphaFoldDB" id="A0A4R8CJ70"/>
<dbReference type="PANTHER" id="PTHR46796:SF15">
    <property type="entry name" value="BLL1074 PROTEIN"/>
    <property type="match status" value="1"/>
</dbReference>
<dbReference type="RefSeq" id="WP_134098345.1">
    <property type="nucleotide sequence ID" value="NZ_SODP01000001.1"/>
</dbReference>
<dbReference type="GO" id="GO:0003700">
    <property type="term" value="F:DNA-binding transcription factor activity"/>
    <property type="evidence" value="ECO:0007669"/>
    <property type="project" value="InterPro"/>
</dbReference>
<dbReference type="InterPro" id="IPR018060">
    <property type="entry name" value="HTH_AraC"/>
</dbReference>
<dbReference type="SUPFAM" id="SSF46689">
    <property type="entry name" value="Homeodomain-like"/>
    <property type="match status" value="1"/>
</dbReference>
<keyword evidence="2 5" id="KW-0238">DNA-binding</keyword>
<evidence type="ECO:0000313" key="6">
    <source>
        <dbReference type="Proteomes" id="UP000295146"/>
    </source>
</evidence>
<dbReference type="Pfam" id="PF12833">
    <property type="entry name" value="HTH_18"/>
    <property type="match status" value="1"/>
</dbReference>
<keyword evidence="1" id="KW-0805">Transcription regulation</keyword>
<dbReference type="InterPro" id="IPR009057">
    <property type="entry name" value="Homeodomain-like_sf"/>
</dbReference>
<organism evidence="5 6">
    <name type="scientific">Kribbella pratensis</name>
    <dbReference type="NCBI Taxonomy" id="2512112"/>
    <lineage>
        <taxon>Bacteria</taxon>
        <taxon>Bacillati</taxon>
        <taxon>Actinomycetota</taxon>
        <taxon>Actinomycetes</taxon>
        <taxon>Propionibacteriales</taxon>
        <taxon>Kribbellaceae</taxon>
        <taxon>Kribbella</taxon>
    </lineage>
</organism>
<evidence type="ECO:0000256" key="1">
    <source>
        <dbReference type="ARBA" id="ARBA00023015"/>
    </source>
</evidence>
<dbReference type="InterPro" id="IPR050204">
    <property type="entry name" value="AraC_XylS_family_regulators"/>
</dbReference>
<evidence type="ECO:0000259" key="4">
    <source>
        <dbReference type="PROSITE" id="PS01124"/>
    </source>
</evidence>
<evidence type="ECO:0000256" key="3">
    <source>
        <dbReference type="ARBA" id="ARBA00023163"/>
    </source>
</evidence>
<gene>
    <name evidence="5" type="ORF">EV653_1005</name>
</gene>